<dbReference type="SUPFAM" id="SSF57997">
    <property type="entry name" value="Tropomyosin"/>
    <property type="match status" value="1"/>
</dbReference>
<reference evidence="2" key="1">
    <citation type="submission" date="2021-03" db="EMBL/GenBank/DDBJ databases">
        <authorList>
            <person name="Bekaert M."/>
        </authorList>
    </citation>
    <scope>NUCLEOTIDE SEQUENCE</scope>
</reference>
<gene>
    <name evidence="2" type="ORF">MEDL_11714</name>
</gene>
<organism evidence="2 3">
    <name type="scientific">Mytilus edulis</name>
    <name type="common">Blue mussel</name>
    <dbReference type="NCBI Taxonomy" id="6550"/>
    <lineage>
        <taxon>Eukaryota</taxon>
        <taxon>Metazoa</taxon>
        <taxon>Spiralia</taxon>
        <taxon>Lophotrochozoa</taxon>
        <taxon>Mollusca</taxon>
        <taxon>Bivalvia</taxon>
        <taxon>Autobranchia</taxon>
        <taxon>Pteriomorphia</taxon>
        <taxon>Mytilida</taxon>
        <taxon>Mytiloidea</taxon>
        <taxon>Mytilidae</taxon>
        <taxon>Mytilinae</taxon>
        <taxon>Mytilus</taxon>
    </lineage>
</organism>
<comment type="caution">
    <text evidence="2">The sequence shown here is derived from an EMBL/GenBank/DDBJ whole genome shotgun (WGS) entry which is preliminary data.</text>
</comment>
<evidence type="ECO:0000313" key="3">
    <source>
        <dbReference type="Proteomes" id="UP000683360"/>
    </source>
</evidence>
<dbReference type="Proteomes" id="UP000683360">
    <property type="component" value="Unassembled WGS sequence"/>
</dbReference>
<proteinExistence type="predicted"/>
<keyword evidence="3" id="KW-1185">Reference proteome</keyword>
<feature type="coiled-coil region" evidence="1">
    <location>
        <begin position="59"/>
        <end position="86"/>
    </location>
</feature>
<accession>A0A8S3QMU6</accession>
<dbReference type="AlphaFoldDB" id="A0A8S3QMU6"/>
<dbReference type="EMBL" id="CAJPWZ010000579">
    <property type="protein sequence ID" value="CAG2196859.1"/>
    <property type="molecule type" value="Genomic_DNA"/>
</dbReference>
<protein>
    <submittedName>
        <fullName evidence="2">Uncharacterized protein</fullName>
    </submittedName>
</protein>
<sequence>MSDTHFTTLLNLLVEERQSREQLETFVQRLQQELTSKVDSVGNCNCKGPDLTDQFNNHTNRLQNELDFLRKDFNALQLQCAQLDKRLATTDNTTGRLQHDMDGLKQLKGVADLQTVFNLENKTNHLEIKVQNTEQSIQTIMSSANARSQDIIGLLNRIKATDNMTLHLENELQKSNGRLNTVVSNINSRKQDVLA</sequence>
<evidence type="ECO:0000256" key="1">
    <source>
        <dbReference type="SAM" id="Coils"/>
    </source>
</evidence>
<name>A0A8S3QMU6_MYTED</name>
<keyword evidence="1" id="KW-0175">Coiled coil</keyword>
<evidence type="ECO:0000313" key="2">
    <source>
        <dbReference type="EMBL" id="CAG2196859.1"/>
    </source>
</evidence>
<dbReference type="OrthoDB" id="10381666at2759"/>